<organism evidence="2 3">
    <name type="scientific">Eumeta variegata</name>
    <name type="common">Bagworm moth</name>
    <name type="synonym">Eumeta japonica</name>
    <dbReference type="NCBI Taxonomy" id="151549"/>
    <lineage>
        <taxon>Eukaryota</taxon>
        <taxon>Metazoa</taxon>
        <taxon>Ecdysozoa</taxon>
        <taxon>Arthropoda</taxon>
        <taxon>Hexapoda</taxon>
        <taxon>Insecta</taxon>
        <taxon>Pterygota</taxon>
        <taxon>Neoptera</taxon>
        <taxon>Endopterygota</taxon>
        <taxon>Lepidoptera</taxon>
        <taxon>Glossata</taxon>
        <taxon>Ditrysia</taxon>
        <taxon>Tineoidea</taxon>
        <taxon>Psychidae</taxon>
        <taxon>Oiketicinae</taxon>
        <taxon>Eumeta</taxon>
    </lineage>
</organism>
<evidence type="ECO:0000313" key="3">
    <source>
        <dbReference type="Proteomes" id="UP000299102"/>
    </source>
</evidence>
<sequence length="118" mass="13621">MERDPVMAPLLFAPNNYTCTNCECKVSMERSRIWRLERLPPFAVWPGRPWSKVNILLLMVVNYVFPGRFLYRNRRPAGRGDESEGTVSTALEAGPIESEMSRGTNRRIRDNYGGSRRK</sequence>
<dbReference type="EMBL" id="BGZK01000113">
    <property type="protein sequence ID" value="GBP19956.1"/>
    <property type="molecule type" value="Genomic_DNA"/>
</dbReference>
<gene>
    <name evidence="2" type="ORF">EVAR_11346_1</name>
</gene>
<evidence type="ECO:0000313" key="2">
    <source>
        <dbReference type="EMBL" id="GBP19956.1"/>
    </source>
</evidence>
<dbReference type="Proteomes" id="UP000299102">
    <property type="component" value="Unassembled WGS sequence"/>
</dbReference>
<feature type="region of interest" description="Disordered" evidence="1">
    <location>
        <begin position="74"/>
        <end position="118"/>
    </location>
</feature>
<protein>
    <submittedName>
        <fullName evidence="2">Uncharacterized protein</fullName>
    </submittedName>
</protein>
<name>A0A4C1U297_EUMVA</name>
<accession>A0A4C1U297</accession>
<proteinExistence type="predicted"/>
<keyword evidence="3" id="KW-1185">Reference proteome</keyword>
<evidence type="ECO:0000256" key="1">
    <source>
        <dbReference type="SAM" id="MobiDB-lite"/>
    </source>
</evidence>
<reference evidence="2 3" key="1">
    <citation type="journal article" date="2019" name="Commun. Biol.">
        <title>The bagworm genome reveals a unique fibroin gene that provides high tensile strength.</title>
        <authorList>
            <person name="Kono N."/>
            <person name="Nakamura H."/>
            <person name="Ohtoshi R."/>
            <person name="Tomita M."/>
            <person name="Numata K."/>
            <person name="Arakawa K."/>
        </authorList>
    </citation>
    <scope>NUCLEOTIDE SEQUENCE [LARGE SCALE GENOMIC DNA]</scope>
</reference>
<comment type="caution">
    <text evidence="2">The sequence shown here is derived from an EMBL/GenBank/DDBJ whole genome shotgun (WGS) entry which is preliminary data.</text>
</comment>
<dbReference type="AlphaFoldDB" id="A0A4C1U297"/>